<keyword evidence="1" id="KW-0547">Nucleotide-binding</keyword>
<keyword evidence="1" id="KW-0233">DNA recombination</keyword>
<organism evidence="3 4">
    <name type="scientific">Scophthalmus maximus</name>
    <name type="common">Turbot</name>
    <name type="synonym">Psetta maxima</name>
    <dbReference type="NCBI Taxonomy" id="52904"/>
    <lineage>
        <taxon>Eukaryota</taxon>
        <taxon>Metazoa</taxon>
        <taxon>Chordata</taxon>
        <taxon>Craniata</taxon>
        <taxon>Vertebrata</taxon>
        <taxon>Euteleostomi</taxon>
        <taxon>Actinopterygii</taxon>
        <taxon>Neopterygii</taxon>
        <taxon>Teleostei</taxon>
        <taxon>Neoteleostei</taxon>
        <taxon>Acanthomorphata</taxon>
        <taxon>Carangaria</taxon>
        <taxon>Pleuronectiformes</taxon>
        <taxon>Pleuronectoidei</taxon>
        <taxon>Scophthalmidae</taxon>
        <taxon>Scophthalmus</taxon>
    </lineage>
</organism>
<dbReference type="InterPro" id="IPR051055">
    <property type="entry name" value="PIF1_helicase"/>
</dbReference>
<dbReference type="Pfam" id="PF05970">
    <property type="entry name" value="PIF1"/>
    <property type="match status" value="1"/>
</dbReference>
<keyword evidence="1" id="KW-0347">Helicase</keyword>
<dbReference type="InterPro" id="IPR027417">
    <property type="entry name" value="P-loop_NTPase"/>
</dbReference>
<dbReference type="GO" id="GO:0006310">
    <property type="term" value="P:DNA recombination"/>
    <property type="evidence" value="ECO:0007669"/>
    <property type="project" value="UniProtKB-KW"/>
</dbReference>
<proteinExistence type="inferred from homology"/>
<comment type="cofactor">
    <cofactor evidence="1">
        <name>Mg(2+)</name>
        <dbReference type="ChEBI" id="CHEBI:18420"/>
    </cofactor>
</comment>
<dbReference type="Ensembl" id="ENSSMAT00000049302.1">
    <property type="protein sequence ID" value="ENSSMAP00000047097.1"/>
    <property type="gene ID" value="ENSSMAG00000037485.1"/>
</dbReference>
<evidence type="ECO:0000256" key="1">
    <source>
        <dbReference type="RuleBase" id="RU363044"/>
    </source>
</evidence>
<reference evidence="3" key="1">
    <citation type="submission" date="2025-08" db="UniProtKB">
        <authorList>
            <consortium name="Ensembl"/>
        </authorList>
    </citation>
    <scope>IDENTIFICATION</scope>
</reference>
<keyword evidence="1" id="KW-0378">Hydrolase</keyword>
<dbReference type="InterPro" id="IPR010285">
    <property type="entry name" value="DNA_helicase_pif1-like_DEAD"/>
</dbReference>
<name>A0A8D3CII9_SCOMX</name>
<protein>
    <recommendedName>
        <fullName evidence="1">ATP-dependent DNA helicase</fullName>
        <ecNumber evidence="1">5.6.2.3</ecNumber>
    </recommendedName>
</protein>
<dbReference type="GO" id="GO:0016787">
    <property type="term" value="F:hydrolase activity"/>
    <property type="evidence" value="ECO:0007669"/>
    <property type="project" value="UniProtKB-KW"/>
</dbReference>
<dbReference type="GO" id="GO:0000723">
    <property type="term" value="P:telomere maintenance"/>
    <property type="evidence" value="ECO:0007669"/>
    <property type="project" value="InterPro"/>
</dbReference>
<accession>A0A8D3CII9</accession>
<evidence type="ECO:0000313" key="3">
    <source>
        <dbReference type="Ensembl" id="ENSSMAP00000047097.1"/>
    </source>
</evidence>
<dbReference type="GO" id="GO:0006281">
    <property type="term" value="P:DNA repair"/>
    <property type="evidence" value="ECO:0007669"/>
    <property type="project" value="UniProtKB-KW"/>
</dbReference>
<dbReference type="Gene3D" id="3.40.50.300">
    <property type="entry name" value="P-loop containing nucleotide triphosphate hydrolases"/>
    <property type="match status" value="1"/>
</dbReference>
<evidence type="ECO:0000313" key="4">
    <source>
        <dbReference type="Proteomes" id="UP000694558"/>
    </source>
</evidence>
<feature type="domain" description="AAA+ ATPase" evidence="2">
    <location>
        <begin position="224"/>
        <end position="378"/>
    </location>
</feature>
<dbReference type="CDD" id="cd18809">
    <property type="entry name" value="SF1_C_RecD"/>
    <property type="match status" value="1"/>
</dbReference>
<dbReference type="AlphaFoldDB" id="A0A8D3CII9"/>
<dbReference type="GO" id="GO:0043139">
    <property type="term" value="F:5'-3' DNA helicase activity"/>
    <property type="evidence" value="ECO:0007669"/>
    <property type="project" value="UniProtKB-EC"/>
</dbReference>
<dbReference type="SMART" id="SM00382">
    <property type="entry name" value="AAA"/>
    <property type="match status" value="1"/>
</dbReference>
<dbReference type="GO" id="GO:0005524">
    <property type="term" value="F:ATP binding"/>
    <property type="evidence" value="ECO:0007669"/>
    <property type="project" value="UniProtKB-KW"/>
</dbReference>
<dbReference type="PANTHER" id="PTHR47642">
    <property type="entry name" value="ATP-DEPENDENT DNA HELICASE"/>
    <property type="match status" value="1"/>
</dbReference>
<dbReference type="InterPro" id="IPR049163">
    <property type="entry name" value="Pif1-like_2B_dom"/>
</dbReference>
<dbReference type="Proteomes" id="UP000694558">
    <property type="component" value="Unassembled WGS sequence"/>
</dbReference>
<comment type="catalytic activity">
    <reaction evidence="1">
        <text>ATP + H2O = ADP + phosphate + H(+)</text>
        <dbReference type="Rhea" id="RHEA:13065"/>
        <dbReference type="ChEBI" id="CHEBI:15377"/>
        <dbReference type="ChEBI" id="CHEBI:15378"/>
        <dbReference type="ChEBI" id="CHEBI:30616"/>
        <dbReference type="ChEBI" id="CHEBI:43474"/>
        <dbReference type="ChEBI" id="CHEBI:456216"/>
        <dbReference type="EC" id="5.6.2.3"/>
    </reaction>
</comment>
<keyword evidence="1" id="KW-0234">DNA repair</keyword>
<dbReference type="PANTHER" id="PTHR47642:SF3">
    <property type="entry name" value="ATP-DEPENDENT DNA HELICASE"/>
    <property type="match status" value="1"/>
</dbReference>
<comment type="similarity">
    <text evidence="1">Belongs to the helicase family.</text>
</comment>
<dbReference type="EC" id="5.6.2.3" evidence="1"/>
<dbReference type="GeneTree" id="ENSGT00940000164296"/>
<dbReference type="SUPFAM" id="SSF52540">
    <property type="entry name" value="P-loop containing nucleoside triphosphate hydrolases"/>
    <property type="match status" value="2"/>
</dbReference>
<sequence length="681" mass="76899">MCLASFASEYRIVGKNENCANKIHLTNDLGSVVHRTRTQPAVVRYANFSVTQCPEKFYQSHLQLFLPFRVDVQLKPPGYEGFEEFYNTGHVSYIDGVMESVKALVDRNRNKFEIDAQVLHSARQVLDEGLVEDAWCQLCPEQQLERLECEQVCLEQPVLIDDHVETIPDLAGDNERCGHLEKRNNVLCRNDGLALLRTLNAKQLSVFYQIRQWCLDKIQGKSPPPFHVFLTGGAGTGKSHLIKAVAYEANRLLSALSHQPDDICVLLTAPTGIAAYNLHASTVHHALSIGIDTKLPYTPLGEEKLNTLRATLGKMHILVIDEISMVDHKLLMYIHGRLRQIKQTGNFSPFGNVSIIAVGDFFQLPPVRGKPLYIDNDGVNLWTSHFSAVELSTIVRQNDILFAQLLNRLRTRKKQSPLLSNDISVLRERETGEQTSALHIFPTNVQVNEHNMKQLIQCCDEYVTVKAQDYKKDHKSGKMVLKHHQHSRVHNSCLQEQLYLGHGARVMLIKNIDVADGLVNGVCGTVIHVASRDQNSFPDTVYVQFDDDQVGSNRRKQYVANSAHIRNSTPIHPEEERVDNKGGLRRQFPLKLAWGITIHKVQGLTLDEAIVSLKKVFAAGQAYVALSRVKSLEGLIIQDFNEKAIYCKDNVQQAIDEIRRSRVVLQWPNSKLVSDRTCPRL</sequence>
<evidence type="ECO:0000259" key="2">
    <source>
        <dbReference type="SMART" id="SM00382"/>
    </source>
</evidence>
<dbReference type="Pfam" id="PF21530">
    <property type="entry name" value="Pif1_2B_dom"/>
    <property type="match status" value="1"/>
</dbReference>
<keyword evidence="1" id="KW-0227">DNA damage</keyword>
<dbReference type="InterPro" id="IPR003593">
    <property type="entry name" value="AAA+_ATPase"/>
</dbReference>
<keyword evidence="1" id="KW-0067">ATP-binding</keyword>